<dbReference type="SUPFAM" id="SSF53822">
    <property type="entry name" value="Periplasmic binding protein-like I"/>
    <property type="match status" value="1"/>
</dbReference>
<reference evidence="1" key="1">
    <citation type="submission" date="2022-07" db="EMBL/GenBank/DDBJ databases">
        <title>Genetic diversity of Erwinia pyrifoliae.</title>
        <authorList>
            <person name="Park D.S."/>
            <person name="Ham H."/>
        </authorList>
    </citation>
    <scope>NUCLEOTIDE SEQUENCE</scope>
    <source>
        <strain evidence="1">CP201486</strain>
    </source>
</reference>
<sequence length="266" mass="29541">MPVRVCIAGPLTGPRACYGDLIREAISDSPQREGLSIHFFDDKANPQVVKLHLAEIIKKSDVVIGHFNSDCAQAAIPAYRMAGIPLLLPASTAAHLGEGESVFQLCSTEAEQVKEMIAVADSQYPDSMRYYWADGSAYSHRLLKWLQAHHGYPIPEIGTSSKGGHGAGGVTFYLGAHFSILARMHQEGALWLGAAICCDDCDITEFTQRARPETWVCSSTPGYSELLQRAVDIVWRVMYRKSNNWADYFDERGMYLPTSWQSYCIK</sequence>
<dbReference type="InterPro" id="IPR028082">
    <property type="entry name" value="Peripla_BP_I"/>
</dbReference>
<dbReference type="Proteomes" id="UP001058553">
    <property type="component" value="Chromosome"/>
</dbReference>
<accession>A0ABY5X9F2</accession>
<dbReference type="EMBL" id="CP103445">
    <property type="protein sequence ID" value="UWS34021.1"/>
    <property type="molecule type" value="Genomic_DNA"/>
</dbReference>
<dbReference type="RefSeq" id="WP_012666765.1">
    <property type="nucleotide sequence ID" value="NZ_CP023567.1"/>
</dbReference>
<dbReference type="PANTHER" id="PTHR47151:SF2">
    <property type="entry name" value="AMINO ACID BINDING PROTEIN"/>
    <property type="match status" value="1"/>
</dbReference>
<evidence type="ECO:0000313" key="1">
    <source>
        <dbReference type="EMBL" id="UWS34021.1"/>
    </source>
</evidence>
<organism evidence="1 2">
    <name type="scientific">Erwinia pyrifoliae</name>
    <dbReference type="NCBI Taxonomy" id="79967"/>
    <lineage>
        <taxon>Bacteria</taxon>
        <taxon>Pseudomonadati</taxon>
        <taxon>Pseudomonadota</taxon>
        <taxon>Gammaproteobacteria</taxon>
        <taxon>Enterobacterales</taxon>
        <taxon>Erwiniaceae</taxon>
        <taxon>Erwinia</taxon>
    </lineage>
</organism>
<keyword evidence="2" id="KW-1185">Reference proteome</keyword>
<dbReference type="Gene3D" id="3.40.50.2300">
    <property type="match status" value="1"/>
</dbReference>
<gene>
    <name evidence="1" type="ORF">NYP84_02090</name>
</gene>
<name>A0ABY5X9F2_ERWPY</name>
<dbReference type="PANTHER" id="PTHR47151">
    <property type="entry name" value="LEU/ILE/VAL-BINDING ABC TRANSPORTER SUBUNIT"/>
    <property type="match status" value="1"/>
</dbReference>
<evidence type="ECO:0000313" key="2">
    <source>
        <dbReference type="Proteomes" id="UP001058553"/>
    </source>
</evidence>
<protein>
    <recommendedName>
        <fullName evidence="3">Leucine-binding protein domain-containing protein</fullName>
    </recommendedName>
</protein>
<proteinExistence type="predicted"/>
<dbReference type="GeneID" id="92238417"/>
<evidence type="ECO:0008006" key="3">
    <source>
        <dbReference type="Google" id="ProtNLM"/>
    </source>
</evidence>